<evidence type="ECO:0000256" key="1">
    <source>
        <dbReference type="SAM" id="Phobius"/>
    </source>
</evidence>
<name>A0A543IND0_9ACTN</name>
<feature type="transmembrane region" description="Helical" evidence="1">
    <location>
        <begin position="6"/>
        <end position="29"/>
    </location>
</feature>
<reference evidence="2 3" key="1">
    <citation type="submission" date="2019-06" db="EMBL/GenBank/DDBJ databases">
        <title>Sequencing the genomes of 1000 actinobacteria strains.</title>
        <authorList>
            <person name="Klenk H.-P."/>
        </authorList>
    </citation>
    <scope>NUCLEOTIDE SEQUENCE [LARGE SCALE GENOMIC DNA]</scope>
    <source>
        <strain evidence="2 3">DSM 45043</strain>
    </source>
</reference>
<proteinExistence type="predicted"/>
<dbReference type="Proteomes" id="UP000316706">
    <property type="component" value="Unassembled WGS sequence"/>
</dbReference>
<comment type="caution">
    <text evidence="2">The sequence shown here is derived from an EMBL/GenBank/DDBJ whole genome shotgun (WGS) entry which is preliminary data.</text>
</comment>
<keyword evidence="1" id="KW-0472">Membrane</keyword>
<evidence type="ECO:0000313" key="3">
    <source>
        <dbReference type="Proteomes" id="UP000316706"/>
    </source>
</evidence>
<protein>
    <submittedName>
        <fullName evidence="2">Uncharacterized protein</fullName>
    </submittedName>
</protein>
<keyword evidence="1" id="KW-1133">Transmembrane helix</keyword>
<keyword evidence="3" id="KW-1185">Reference proteome</keyword>
<dbReference type="EMBL" id="VFPO01000001">
    <property type="protein sequence ID" value="TQM72093.1"/>
    <property type="molecule type" value="Genomic_DNA"/>
</dbReference>
<gene>
    <name evidence="2" type="ORF">FHX41_5879</name>
</gene>
<dbReference type="AlphaFoldDB" id="A0A543IND0"/>
<organism evidence="2 3">
    <name type="scientific">Actinomadura hallensis</name>
    <dbReference type="NCBI Taxonomy" id="337895"/>
    <lineage>
        <taxon>Bacteria</taxon>
        <taxon>Bacillati</taxon>
        <taxon>Actinomycetota</taxon>
        <taxon>Actinomycetes</taxon>
        <taxon>Streptosporangiales</taxon>
        <taxon>Thermomonosporaceae</taxon>
        <taxon>Actinomadura</taxon>
    </lineage>
</organism>
<keyword evidence="1" id="KW-0812">Transmembrane</keyword>
<sequence length="30" mass="2974">MSGAKGFAIVFGAMLGVLLLLWALAALAAP</sequence>
<accession>A0A543IND0</accession>
<evidence type="ECO:0000313" key="2">
    <source>
        <dbReference type="EMBL" id="TQM72093.1"/>
    </source>
</evidence>